<evidence type="ECO:0000256" key="7">
    <source>
        <dbReference type="ARBA" id="ARBA00022801"/>
    </source>
</evidence>
<evidence type="ECO:0000313" key="13">
    <source>
        <dbReference type="Proteomes" id="UP000824120"/>
    </source>
</evidence>
<evidence type="ECO:0000256" key="8">
    <source>
        <dbReference type="ARBA" id="ARBA00022842"/>
    </source>
</evidence>
<dbReference type="InterPro" id="IPR015943">
    <property type="entry name" value="WD40/YVTN_repeat-like_dom_sf"/>
</dbReference>
<evidence type="ECO:0000256" key="5">
    <source>
        <dbReference type="ARBA" id="ARBA00022723"/>
    </source>
</evidence>
<dbReference type="OrthoDB" id="1925875at2759"/>
<dbReference type="Pfam" id="PF22669">
    <property type="entry name" value="Exo_endo_phos2"/>
    <property type="match status" value="1"/>
</dbReference>
<feature type="domain" description="MSP" evidence="11">
    <location>
        <begin position="562"/>
        <end position="713"/>
    </location>
</feature>
<name>A0A9J5W4Z7_SOLCO</name>
<dbReference type="PANTHER" id="PTHR11200:SF280">
    <property type="entry name" value="TYPE I INOSITOL POLYPHOSPHATE 5-PHOSPHATASE 13-LIKE"/>
    <property type="match status" value="1"/>
</dbReference>
<keyword evidence="7" id="KW-0378">Hydrolase</keyword>
<dbReference type="GO" id="GO:0004439">
    <property type="term" value="F:phosphatidylinositol-4,5-bisphosphate 5-phosphatase activity"/>
    <property type="evidence" value="ECO:0007669"/>
    <property type="project" value="TreeGrafter"/>
</dbReference>
<keyword evidence="13" id="KW-1185">Reference proteome</keyword>
<dbReference type="InterPro" id="IPR036691">
    <property type="entry name" value="Endo/exonu/phosph_ase_sf"/>
</dbReference>
<dbReference type="Gene3D" id="2.130.10.10">
    <property type="entry name" value="YVTN repeat-like/Quinoprotein amine dehydrogenase"/>
    <property type="match status" value="1"/>
</dbReference>
<keyword evidence="6" id="KW-0677">Repeat</keyword>
<dbReference type="Pfam" id="PF23755">
    <property type="entry name" value="Ig-like_IP5PC_F"/>
    <property type="match status" value="1"/>
</dbReference>
<proteinExistence type="inferred from homology"/>
<comment type="caution">
    <text evidence="12">The sequence shown here is derived from an EMBL/GenBank/DDBJ whole genome shotgun (WGS) entry which is preliminary data.</text>
</comment>
<feature type="compositionally biased region" description="Polar residues" evidence="10">
    <location>
        <begin position="711"/>
        <end position="721"/>
    </location>
</feature>
<comment type="cofactor">
    <cofactor evidence="1">
        <name>Mg(2+)</name>
        <dbReference type="ChEBI" id="CHEBI:18420"/>
    </cofactor>
</comment>
<dbReference type="InterPro" id="IPR000300">
    <property type="entry name" value="IPPc"/>
</dbReference>
<organism evidence="12 13">
    <name type="scientific">Solanum commersonii</name>
    <name type="common">Commerson's wild potato</name>
    <name type="synonym">Commerson's nightshade</name>
    <dbReference type="NCBI Taxonomy" id="4109"/>
    <lineage>
        <taxon>Eukaryota</taxon>
        <taxon>Viridiplantae</taxon>
        <taxon>Streptophyta</taxon>
        <taxon>Embryophyta</taxon>
        <taxon>Tracheophyta</taxon>
        <taxon>Spermatophyta</taxon>
        <taxon>Magnoliopsida</taxon>
        <taxon>eudicotyledons</taxon>
        <taxon>Gunneridae</taxon>
        <taxon>Pentapetalae</taxon>
        <taxon>asterids</taxon>
        <taxon>lamiids</taxon>
        <taxon>Solanales</taxon>
        <taxon>Solanaceae</taxon>
        <taxon>Solanoideae</taxon>
        <taxon>Solaneae</taxon>
        <taxon>Solanum</taxon>
    </lineage>
</organism>
<evidence type="ECO:0000256" key="3">
    <source>
        <dbReference type="ARBA" id="ARBA00022499"/>
    </source>
</evidence>
<reference evidence="12 13" key="1">
    <citation type="submission" date="2020-09" db="EMBL/GenBank/DDBJ databases">
        <title>De no assembly of potato wild relative species, Solanum commersonii.</title>
        <authorList>
            <person name="Cho K."/>
        </authorList>
    </citation>
    <scope>NUCLEOTIDE SEQUENCE [LARGE SCALE GENOMIC DNA]</scope>
    <source>
        <strain evidence="12">LZ3.2</strain>
        <tissue evidence="12">Leaf</tissue>
    </source>
</reference>
<evidence type="ECO:0000256" key="6">
    <source>
        <dbReference type="ARBA" id="ARBA00022737"/>
    </source>
</evidence>
<dbReference type="GO" id="GO:0009846">
    <property type="term" value="P:pollen germination"/>
    <property type="evidence" value="ECO:0007669"/>
    <property type="project" value="UniProtKB-ARBA"/>
</dbReference>
<dbReference type="GO" id="GO:0046856">
    <property type="term" value="P:phosphatidylinositol dephosphorylation"/>
    <property type="evidence" value="ECO:0007669"/>
    <property type="project" value="InterPro"/>
</dbReference>
<dbReference type="PROSITE" id="PS50202">
    <property type="entry name" value="MSP"/>
    <property type="match status" value="1"/>
</dbReference>
<dbReference type="InterPro" id="IPR056454">
    <property type="entry name" value="Beta-prop_IP5PC_F"/>
</dbReference>
<dbReference type="InterPro" id="IPR056455">
    <property type="entry name" value="Ig-like_IP5PC_F"/>
</dbReference>
<dbReference type="PANTHER" id="PTHR11200">
    <property type="entry name" value="INOSITOL 5-PHOSPHATASE"/>
    <property type="match status" value="1"/>
</dbReference>
<keyword evidence="3" id="KW-1017">Isopeptide bond</keyword>
<dbReference type="InterPro" id="IPR036322">
    <property type="entry name" value="WD40_repeat_dom_sf"/>
</dbReference>
<dbReference type="FunFam" id="3.60.10.10:FF:000011">
    <property type="entry name" value="Type II inositol polyphosphate 5-phosphatase 15"/>
    <property type="match status" value="1"/>
</dbReference>
<keyword evidence="4" id="KW-0853">WD repeat</keyword>
<evidence type="ECO:0000256" key="2">
    <source>
        <dbReference type="ARBA" id="ARBA00010768"/>
    </source>
</evidence>
<dbReference type="Pfam" id="PF23754">
    <property type="entry name" value="Beta-prop_IP5PC_F"/>
    <property type="match status" value="1"/>
</dbReference>
<evidence type="ECO:0000256" key="9">
    <source>
        <dbReference type="ARBA" id="ARBA00022843"/>
    </source>
</evidence>
<dbReference type="GO" id="GO:0046872">
    <property type="term" value="F:metal ion binding"/>
    <property type="evidence" value="ECO:0007669"/>
    <property type="project" value="UniProtKB-KW"/>
</dbReference>
<dbReference type="AlphaFoldDB" id="A0A9J5W4Z7"/>
<evidence type="ECO:0000256" key="1">
    <source>
        <dbReference type="ARBA" id="ARBA00001946"/>
    </source>
</evidence>
<dbReference type="SUPFAM" id="SSF50978">
    <property type="entry name" value="WD40 repeat-like"/>
    <property type="match status" value="1"/>
</dbReference>
<dbReference type="SMART" id="SM00128">
    <property type="entry name" value="IPPc"/>
    <property type="match status" value="1"/>
</dbReference>
<evidence type="ECO:0000259" key="11">
    <source>
        <dbReference type="PROSITE" id="PS50202"/>
    </source>
</evidence>
<evidence type="ECO:0000256" key="4">
    <source>
        <dbReference type="ARBA" id="ARBA00022574"/>
    </source>
</evidence>
<dbReference type="InterPro" id="IPR000535">
    <property type="entry name" value="MSP_dom"/>
</dbReference>
<gene>
    <name evidence="12" type="ORF">H5410_060352</name>
</gene>
<sequence length="748" mass="82918">MPRLHPNLKKEKSQGSSFLQRSRNAIMGAPEAVRRVASKGAGAFAEDSKKTEALVLAADGMIWSGCSNGLLVHWDGNGNRLQDFHHHPCAVLSLCAHGSRIWVGYISGMVQMLDLEGNLLVGWVAHNGPVVKIVVGDNYLFSLATHGGIRGWSLASPGPIDNIIRPELAEKEHLYTRKEDFRILVGTWNVGQGRVSQEALAAWLGSTVSDVEIVVVGLQEVEMGAGFLAMSAAKESVGLEGSAMGQWWQDAIGKALDEGSTFERVGSRQLAALLIAIWVRKSLRNHVGDLDVGAVACGLGRAIGNKGGVGLRLRVFDRIMCFVNCHLAAHLEAITRRNADFDHIYRTMSFTRSSNLLNNASVGVSSAAQVLRVTPSHLQKAAAINPDEGKLDLAEADMVIFFGDFNYRLFGISYDEARDFVSQRSFDWLRERDQLRAEMKTGKVFQGMREAIIKFPPTYKFDRGKPGLGGYDSGEKKRIPAWCDRVLYRDSRTSPTVECSLGCPVVASIIQYEGCMEVTESDHKPVRCKFNIELAHNDRSVRRQEFGKVFQNNDRIRSVLDELRYVPETNVSTSQIVLQNNDTFSLQISNKSREDRVLFQITCSGQSTTKEDRQASEYHPRDSLGFPRWLEVTPAAGIIKPDQAVEILVQHEDSQSLEDSVDGTPLSQWSEDTINKEVTLMIFIKASQSTEARTHRVHVRHSFSADALRVNSKNSGRSNEGSSHHRSTLKHSGSTSNKKKDHQNIRVP</sequence>
<dbReference type="SUPFAM" id="SSF56219">
    <property type="entry name" value="DNase I-like"/>
    <property type="match status" value="1"/>
</dbReference>
<dbReference type="CDD" id="cd09074">
    <property type="entry name" value="INPP5c"/>
    <property type="match status" value="1"/>
</dbReference>
<keyword evidence="8" id="KW-0460">Magnesium</keyword>
<keyword evidence="5" id="KW-0479">Metal-binding</keyword>
<dbReference type="Proteomes" id="UP000824120">
    <property type="component" value="Chromosome 12"/>
</dbReference>
<evidence type="ECO:0000313" key="12">
    <source>
        <dbReference type="EMBL" id="KAG5570586.1"/>
    </source>
</evidence>
<dbReference type="Gene3D" id="3.60.10.10">
    <property type="entry name" value="Endonuclease/exonuclease/phosphatase"/>
    <property type="match status" value="1"/>
</dbReference>
<dbReference type="InterPro" id="IPR046985">
    <property type="entry name" value="IP5"/>
</dbReference>
<protein>
    <recommendedName>
        <fullName evidence="11">MSP domain-containing protein</fullName>
    </recommendedName>
</protein>
<accession>A0A9J5W4Z7</accession>
<comment type="similarity">
    <text evidence="2">Belongs to the inositol polyphosphate 5-phosphatase family.</text>
</comment>
<keyword evidence="9" id="KW-0832">Ubl conjugation</keyword>
<evidence type="ECO:0000256" key="10">
    <source>
        <dbReference type="SAM" id="MobiDB-lite"/>
    </source>
</evidence>
<feature type="region of interest" description="Disordered" evidence="10">
    <location>
        <begin position="708"/>
        <end position="748"/>
    </location>
</feature>
<dbReference type="EMBL" id="JACXVP010000012">
    <property type="protein sequence ID" value="KAG5570586.1"/>
    <property type="molecule type" value="Genomic_DNA"/>
</dbReference>